<dbReference type="GO" id="GO:0008757">
    <property type="term" value="F:S-adenosylmethionine-dependent methyltransferase activity"/>
    <property type="evidence" value="ECO:0007669"/>
    <property type="project" value="InterPro"/>
</dbReference>
<name>A0A150RXM9_SORCE</name>
<dbReference type="GO" id="GO:0032259">
    <property type="term" value="P:methylation"/>
    <property type="evidence" value="ECO:0007669"/>
    <property type="project" value="UniProtKB-KW"/>
</dbReference>
<protein>
    <submittedName>
        <fullName evidence="2">Ubiquinone biosynthesis methyltransferase UbiE</fullName>
    </submittedName>
</protein>
<evidence type="ECO:0000313" key="2">
    <source>
        <dbReference type="EMBL" id="KYF84931.1"/>
    </source>
</evidence>
<dbReference type="InterPro" id="IPR029063">
    <property type="entry name" value="SAM-dependent_MTases_sf"/>
</dbReference>
<feature type="domain" description="Methyltransferase type 11" evidence="1">
    <location>
        <begin position="48"/>
        <end position="147"/>
    </location>
</feature>
<reference evidence="2 3" key="1">
    <citation type="submission" date="2014-02" db="EMBL/GenBank/DDBJ databases">
        <title>The small core and large imbalanced accessory genome model reveals a collaborative survival strategy of Sorangium cellulosum strains in nature.</title>
        <authorList>
            <person name="Han K."/>
            <person name="Peng R."/>
            <person name="Blom J."/>
            <person name="Li Y.-Z."/>
        </authorList>
    </citation>
    <scope>NUCLEOTIDE SEQUENCE [LARGE SCALE GENOMIC DNA]</scope>
    <source>
        <strain evidence="2 3">So0011-07</strain>
    </source>
</reference>
<dbReference type="SUPFAM" id="SSF53335">
    <property type="entry name" value="S-adenosyl-L-methionine-dependent methyltransferases"/>
    <property type="match status" value="1"/>
</dbReference>
<keyword evidence="2" id="KW-0489">Methyltransferase</keyword>
<dbReference type="InterPro" id="IPR013216">
    <property type="entry name" value="Methyltransf_11"/>
</dbReference>
<dbReference type="PANTHER" id="PTHR43591">
    <property type="entry name" value="METHYLTRANSFERASE"/>
    <property type="match status" value="1"/>
</dbReference>
<sequence>MSLVRVLEPEVMDTGEDAQAYDNMDHAAVNTAFCDALLSHDPDLGYALDVGTGTCLLPIQLCRRVPTARIKAIDLSASMLALGRRHVEQAGLAAAIALALVDAKALPESDETFSAVLSNSIVHHIPEPMGVLREMVRVLQPGGLLFVRDLVRPEAEASLAALVDTYAANDTPYQRALFDASLRAALSLEEVREMLRSLQIPPECAQLTSDRHWTLAFRRPPRPA</sequence>
<proteinExistence type="predicted"/>
<dbReference type="EMBL" id="JEMB01001821">
    <property type="protein sequence ID" value="KYF84931.1"/>
    <property type="molecule type" value="Genomic_DNA"/>
</dbReference>
<dbReference type="Pfam" id="PF08241">
    <property type="entry name" value="Methyltransf_11"/>
    <property type="match status" value="1"/>
</dbReference>
<evidence type="ECO:0000259" key="1">
    <source>
        <dbReference type="Pfam" id="PF08241"/>
    </source>
</evidence>
<dbReference type="Gene3D" id="3.40.50.150">
    <property type="entry name" value="Vaccinia Virus protein VP39"/>
    <property type="match status" value="1"/>
</dbReference>
<gene>
    <name evidence="2" type="ORF">BE17_29600</name>
</gene>
<keyword evidence="2" id="KW-0830">Ubiquinone</keyword>
<organism evidence="2 3">
    <name type="scientific">Sorangium cellulosum</name>
    <name type="common">Polyangium cellulosum</name>
    <dbReference type="NCBI Taxonomy" id="56"/>
    <lineage>
        <taxon>Bacteria</taxon>
        <taxon>Pseudomonadati</taxon>
        <taxon>Myxococcota</taxon>
        <taxon>Polyangia</taxon>
        <taxon>Polyangiales</taxon>
        <taxon>Polyangiaceae</taxon>
        <taxon>Sorangium</taxon>
    </lineage>
</organism>
<dbReference type="PANTHER" id="PTHR43591:SF24">
    <property type="entry name" value="2-METHOXY-6-POLYPRENYL-1,4-BENZOQUINOL METHYLASE, MITOCHONDRIAL"/>
    <property type="match status" value="1"/>
</dbReference>
<dbReference type="AlphaFoldDB" id="A0A150RXM9"/>
<comment type="caution">
    <text evidence="2">The sequence shown here is derived from an EMBL/GenBank/DDBJ whole genome shotgun (WGS) entry which is preliminary data.</text>
</comment>
<evidence type="ECO:0000313" key="3">
    <source>
        <dbReference type="Proteomes" id="UP000075635"/>
    </source>
</evidence>
<keyword evidence="2" id="KW-0808">Transferase</keyword>
<accession>A0A150RXM9</accession>
<dbReference type="Proteomes" id="UP000075635">
    <property type="component" value="Unassembled WGS sequence"/>
</dbReference>
<dbReference type="CDD" id="cd02440">
    <property type="entry name" value="AdoMet_MTases"/>
    <property type="match status" value="1"/>
</dbReference>